<dbReference type="InterPro" id="IPR052916">
    <property type="entry name" value="Type-I_RE_MTase_Subunit"/>
</dbReference>
<dbReference type="InterPro" id="IPR029063">
    <property type="entry name" value="SAM-dependent_MTases_sf"/>
</dbReference>
<dbReference type="RefSeq" id="WP_144886349.1">
    <property type="nucleotide sequence ID" value="NZ_VLLE01000004.1"/>
</dbReference>
<protein>
    <submittedName>
        <fullName evidence="4">Type I restriction enzyme M protein</fullName>
    </submittedName>
</protein>
<dbReference type="PRINTS" id="PR00507">
    <property type="entry name" value="N12N6MTFRASE"/>
</dbReference>
<sequence length="739" mass="85120">MDILSKILPNWETDLSLQKQYVPKLKFFEKEKGKWYLKSHDSEGKDKLVYNVATGKSAPEEIVRQLFLTELTEHYHYPKNRLKCEQNVSFGRNGRGRADIVVYQEDETTPWILVEVKAPSQKNSIQQLKSYLNNEGSPLGVGVNGNAITRLFRPYPKEFDDSLPDIPTEAEYQQVKDEEHPAASIKDIILGRKWTLSELEKINENKQFNLRKIIEVLEELVLANSGADSFTEIFKLIYAKLYDEWEAENRKDKSLLFRQYKTAEVTKREIGKLFDDAKKEWKGIFAASDSIELTPEHLNVCVGELTEVKLFFSNLRIIDEAFEYLIPDVAKSKKGQYFTPRPVIDFCVRMINPSNKEYVIDPACGSAGFLVHTMEYVWNKYKMTTEKAKVNYASKYLWGIDFDEKSAKISRAIMLIAGDGKTHIFKQNSLEHPKWTPEITVELQKEDLISDDKNKHLHFDIVMSNPPFAGDIQEKSLINLYNEILGHRYTFKIDTGKIKAMINTIAEEFEITFTDEGIESIIAKVKEINKDEEIDLESEDDQQFACQLISQVMIDAVLEGELFEPQLTPRIKEIINFKKNESKWEKVDRHILFIERVLDLLNPGGRAVIVLPQGIFNNSSEKYVRKFVTSKARILAVVGLHGNSFKPHTGTKTSLLFLKKYEEGEEIKDYPIFFATSKISFKNNSGEYIFLQDKEGNVVLDENKNPVYQTDLSMIADAYEDWGKKRAKAGDVAFDFLNN</sequence>
<evidence type="ECO:0000313" key="5">
    <source>
        <dbReference type="Proteomes" id="UP000316167"/>
    </source>
</evidence>
<reference evidence="4 5" key="1">
    <citation type="journal article" date="2015" name="Stand. Genomic Sci.">
        <title>Genomic Encyclopedia of Bacterial and Archaeal Type Strains, Phase III: the genomes of soil and plant-associated and newly described type strains.</title>
        <authorList>
            <person name="Whitman W.B."/>
            <person name="Woyke T."/>
            <person name="Klenk H.P."/>
            <person name="Zhou Y."/>
            <person name="Lilburn T.G."/>
            <person name="Beck B.J."/>
            <person name="De Vos P."/>
            <person name="Vandamme P."/>
            <person name="Eisen J.A."/>
            <person name="Garrity G."/>
            <person name="Hugenholtz P."/>
            <person name="Kyrpides N.C."/>
        </authorList>
    </citation>
    <scope>NUCLEOTIDE SEQUENCE [LARGE SCALE GENOMIC DNA]</scope>
    <source>
        <strain evidence="4 5">CGMCC 1.7271</strain>
    </source>
</reference>
<dbReference type="AlphaFoldDB" id="A0A562SIP5"/>
<dbReference type="PANTHER" id="PTHR42998">
    <property type="entry name" value="TYPE I RESTRICTION ENZYME HINDVIIP M PROTEIN-RELATED"/>
    <property type="match status" value="1"/>
</dbReference>
<feature type="domain" description="Type I restriction enzyme R protein N-terminal" evidence="3">
    <location>
        <begin position="59"/>
        <end position="167"/>
    </location>
</feature>
<evidence type="ECO:0000259" key="3">
    <source>
        <dbReference type="Pfam" id="PF13588"/>
    </source>
</evidence>
<dbReference type="GO" id="GO:0003677">
    <property type="term" value="F:DNA binding"/>
    <property type="evidence" value="ECO:0007669"/>
    <property type="project" value="InterPro"/>
</dbReference>
<dbReference type="Gene3D" id="3.40.50.150">
    <property type="entry name" value="Vaccinia Virus protein VP39"/>
    <property type="match status" value="1"/>
</dbReference>
<comment type="caution">
    <text evidence="4">The sequence shown here is derived from an EMBL/GenBank/DDBJ whole genome shotgun (WGS) entry which is preliminary data.</text>
</comment>
<evidence type="ECO:0000313" key="4">
    <source>
        <dbReference type="EMBL" id="TWI81141.1"/>
    </source>
</evidence>
<keyword evidence="5" id="KW-1185">Reference proteome</keyword>
<dbReference type="Pfam" id="PF02384">
    <property type="entry name" value="N6_Mtase"/>
    <property type="match status" value="2"/>
</dbReference>
<name>A0A562SIP5_9BACT</name>
<organism evidence="4 5">
    <name type="scientific">Lacibacter cauensis</name>
    <dbReference type="NCBI Taxonomy" id="510947"/>
    <lineage>
        <taxon>Bacteria</taxon>
        <taxon>Pseudomonadati</taxon>
        <taxon>Bacteroidota</taxon>
        <taxon>Chitinophagia</taxon>
        <taxon>Chitinophagales</taxon>
        <taxon>Chitinophagaceae</taxon>
        <taxon>Lacibacter</taxon>
    </lineage>
</organism>
<evidence type="ECO:0000259" key="2">
    <source>
        <dbReference type="Pfam" id="PF02384"/>
    </source>
</evidence>
<comment type="similarity">
    <text evidence="1">Belongs to the N(4)/N(6)-methyltransferase family.</text>
</comment>
<dbReference type="Proteomes" id="UP000316167">
    <property type="component" value="Unassembled WGS sequence"/>
</dbReference>
<evidence type="ECO:0000256" key="1">
    <source>
        <dbReference type="ARBA" id="ARBA00006594"/>
    </source>
</evidence>
<feature type="domain" description="DNA methylase adenine-specific" evidence="2">
    <location>
        <begin position="318"/>
        <end position="479"/>
    </location>
</feature>
<dbReference type="Pfam" id="PF13588">
    <property type="entry name" value="HSDR_N_2"/>
    <property type="match status" value="1"/>
</dbReference>
<gene>
    <name evidence="4" type="ORF">IQ13_2156</name>
</gene>
<dbReference type="InterPro" id="IPR029464">
    <property type="entry name" value="HSDR_N"/>
</dbReference>
<dbReference type="CDD" id="cd02440">
    <property type="entry name" value="AdoMet_MTases"/>
    <property type="match status" value="1"/>
</dbReference>
<dbReference type="PANTHER" id="PTHR42998:SF1">
    <property type="entry name" value="TYPE I RESTRICTION ENZYME HINDI METHYLASE SUBUNIT"/>
    <property type="match status" value="1"/>
</dbReference>
<dbReference type="InterPro" id="IPR003356">
    <property type="entry name" value="DNA_methylase_A-5"/>
</dbReference>
<dbReference type="EMBL" id="VLLE01000004">
    <property type="protein sequence ID" value="TWI81141.1"/>
    <property type="molecule type" value="Genomic_DNA"/>
</dbReference>
<accession>A0A562SIP5</accession>
<feature type="domain" description="DNA methylase adenine-specific" evidence="2">
    <location>
        <begin position="575"/>
        <end position="722"/>
    </location>
</feature>
<dbReference type="SUPFAM" id="SSF53335">
    <property type="entry name" value="S-adenosyl-L-methionine-dependent methyltransferases"/>
    <property type="match status" value="1"/>
</dbReference>
<proteinExistence type="inferred from homology"/>
<dbReference type="GO" id="GO:0008170">
    <property type="term" value="F:N-methyltransferase activity"/>
    <property type="evidence" value="ECO:0007669"/>
    <property type="project" value="InterPro"/>
</dbReference>